<keyword evidence="3" id="KW-1185">Reference proteome</keyword>
<dbReference type="SUPFAM" id="SSF54909">
    <property type="entry name" value="Dimeric alpha+beta barrel"/>
    <property type="match status" value="1"/>
</dbReference>
<name>A0A938YJA0_9ACTN</name>
<dbReference type="InterPro" id="IPR013097">
    <property type="entry name" value="Dabb"/>
</dbReference>
<dbReference type="EMBL" id="JAERWK010000021">
    <property type="protein sequence ID" value="MBM9468888.1"/>
    <property type="molecule type" value="Genomic_DNA"/>
</dbReference>
<dbReference type="RefSeq" id="WP_205261841.1">
    <property type="nucleotide sequence ID" value="NZ_JAERWK010000021.1"/>
</dbReference>
<evidence type="ECO:0000313" key="2">
    <source>
        <dbReference type="EMBL" id="MBM9468888.1"/>
    </source>
</evidence>
<accession>A0A938YJA0</accession>
<evidence type="ECO:0000259" key="1">
    <source>
        <dbReference type="PROSITE" id="PS51502"/>
    </source>
</evidence>
<reference evidence="2" key="1">
    <citation type="submission" date="2021-01" db="EMBL/GenBank/DDBJ databases">
        <title>YIM 132084 draft genome.</title>
        <authorList>
            <person name="An D."/>
        </authorList>
    </citation>
    <scope>NUCLEOTIDE SEQUENCE</scope>
    <source>
        <strain evidence="2">YIM 132084</strain>
    </source>
</reference>
<dbReference type="PROSITE" id="PS51502">
    <property type="entry name" value="S_R_A_B_BARREL"/>
    <property type="match status" value="1"/>
</dbReference>
<sequence length="101" mass="11481">MIRHIFMWQAAAPEERQPVLDLLVQLSDRLPMIKSWELGGHQGEPNDNGDPWDGALITDFASWEDLEAYSIDPFHNEIVAQLLPRVRSRAVVDFVRDGAAQ</sequence>
<dbReference type="AlphaFoldDB" id="A0A938YJA0"/>
<dbReference type="InterPro" id="IPR011008">
    <property type="entry name" value="Dimeric_a/b-barrel"/>
</dbReference>
<organism evidence="2 3">
    <name type="scientific">Nakamurella leprariae</name>
    <dbReference type="NCBI Taxonomy" id="2803911"/>
    <lineage>
        <taxon>Bacteria</taxon>
        <taxon>Bacillati</taxon>
        <taxon>Actinomycetota</taxon>
        <taxon>Actinomycetes</taxon>
        <taxon>Nakamurellales</taxon>
        <taxon>Nakamurellaceae</taxon>
        <taxon>Nakamurella</taxon>
    </lineage>
</organism>
<dbReference type="Pfam" id="PF07876">
    <property type="entry name" value="Dabb"/>
    <property type="match status" value="1"/>
</dbReference>
<gene>
    <name evidence="2" type="ORF">JL106_16510</name>
</gene>
<dbReference type="Proteomes" id="UP000663792">
    <property type="component" value="Unassembled WGS sequence"/>
</dbReference>
<dbReference type="SMART" id="SM00886">
    <property type="entry name" value="Dabb"/>
    <property type="match status" value="1"/>
</dbReference>
<feature type="domain" description="Stress-response A/B barrel" evidence="1">
    <location>
        <begin position="2"/>
        <end position="94"/>
    </location>
</feature>
<proteinExistence type="predicted"/>
<dbReference type="Gene3D" id="3.30.70.100">
    <property type="match status" value="1"/>
</dbReference>
<protein>
    <submittedName>
        <fullName evidence="2">Dabb family protein</fullName>
    </submittedName>
</protein>
<evidence type="ECO:0000313" key="3">
    <source>
        <dbReference type="Proteomes" id="UP000663792"/>
    </source>
</evidence>
<comment type="caution">
    <text evidence="2">The sequence shown here is derived from an EMBL/GenBank/DDBJ whole genome shotgun (WGS) entry which is preliminary data.</text>
</comment>